<reference evidence="1" key="1">
    <citation type="submission" date="2022-10" db="EMBL/GenBank/DDBJ databases">
        <title>Fusarium specimens isolated from Avocado Roots.</title>
        <authorList>
            <person name="Stajich J."/>
            <person name="Roper C."/>
            <person name="Heimlech-Rivalta G."/>
        </authorList>
    </citation>
    <scope>NUCLEOTIDE SEQUENCE</scope>
    <source>
        <strain evidence="1">CF00143</strain>
    </source>
</reference>
<evidence type="ECO:0000313" key="2">
    <source>
        <dbReference type="Proteomes" id="UP001152130"/>
    </source>
</evidence>
<gene>
    <name evidence="1" type="ORF">NW766_006494</name>
</gene>
<evidence type="ECO:0000313" key="1">
    <source>
        <dbReference type="EMBL" id="KAJ4014242.1"/>
    </source>
</evidence>
<organism evidence="1 2">
    <name type="scientific">Fusarium irregulare</name>
    <dbReference type="NCBI Taxonomy" id="2494466"/>
    <lineage>
        <taxon>Eukaryota</taxon>
        <taxon>Fungi</taxon>
        <taxon>Dikarya</taxon>
        <taxon>Ascomycota</taxon>
        <taxon>Pezizomycotina</taxon>
        <taxon>Sordariomycetes</taxon>
        <taxon>Hypocreomycetidae</taxon>
        <taxon>Hypocreales</taxon>
        <taxon>Nectriaceae</taxon>
        <taxon>Fusarium</taxon>
        <taxon>Fusarium incarnatum-equiseti species complex</taxon>
    </lineage>
</organism>
<dbReference type="EMBL" id="JAPDHF010000008">
    <property type="protein sequence ID" value="KAJ4014242.1"/>
    <property type="molecule type" value="Genomic_DNA"/>
</dbReference>
<name>A0A9W8PQ05_9HYPO</name>
<protein>
    <submittedName>
        <fullName evidence="1">Uncharacterized protein</fullName>
    </submittedName>
</protein>
<sequence>MPPQRVGGFVYFAVPVEQLAAHLPTNSQFNSYPAPPFRAAFPNYSARRRSFTEIRHPTRRGSHPLWPLAVFLGNLTWPGDSESISTLESHDLMDVAQTKRFYFKSPIEPPYKNKFWEVGERVKHLGYWLGEVLSSPTSTLPRQPAANSDRSSKYLSRHNIALHTTTLFRDTRHP</sequence>
<dbReference type="AlphaFoldDB" id="A0A9W8PQ05"/>
<proteinExistence type="predicted"/>
<dbReference type="Proteomes" id="UP001152130">
    <property type="component" value="Unassembled WGS sequence"/>
</dbReference>
<keyword evidence="2" id="KW-1185">Reference proteome</keyword>
<accession>A0A9W8PQ05</accession>
<comment type="caution">
    <text evidence="1">The sequence shown here is derived from an EMBL/GenBank/DDBJ whole genome shotgun (WGS) entry which is preliminary data.</text>
</comment>